<dbReference type="EMBL" id="JACHFZ010000004">
    <property type="protein sequence ID" value="MBB5292505.1"/>
    <property type="molecule type" value="Genomic_DNA"/>
</dbReference>
<dbReference type="Proteomes" id="UP000566663">
    <property type="component" value="Unassembled WGS sequence"/>
</dbReference>
<evidence type="ECO:0000313" key="3">
    <source>
        <dbReference type="Proteomes" id="UP000566663"/>
    </source>
</evidence>
<comment type="caution">
    <text evidence="2">The sequence shown here is derived from an EMBL/GenBank/DDBJ whole genome shotgun (WGS) entry which is preliminary data.</text>
</comment>
<keyword evidence="1" id="KW-0732">Signal</keyword>
<feature type="chain" id="PRO_5030835811" evidence="1">
    <location>
        <begin position="24"/>
        <end position="172"/>
    </location>
</feature>
<proteinExistence type="predicted"/>
<evidence type="ECO:0000313" key="2">
    <source>
        <dbReference type="EMBL" id="MBB5292505.1"/>
    </source>
</evidence>
<sequence>MKFNLTAAFAAVCLALASAPAAAQEIDWGSETNRTWWNGVTEAELRELVAEAGGVWTDLPDEEDLRESRIDWPDLRDVRVREGSCPAPERPMAARNCAAMLVYVRVDYPNDIESWWLSDDGWLAFGTVDAEPALYRLEHHGYGTTRGHVLANLMMFRVAARTEIARLKDGGA</sequence>
<name>A0A7W8HZ69_9CAUL</name>
<protein>
    <submittedName>
        <fullName evidence="2">Uncharacterized protein</fullName>
    </submittedName>
</protein>
<keyword evidence="3" id="KW-1185">Reference proteome</keyword>
<dbReference type="RefSeq" id="WP_183254994.1">
    <property type="nucleotide sequence ID" value="NZ_BAAAFF010000001.1"/>
</dbReference>
<feature type="signal peptide" evidence="1">
    <location>
        <begin position="1"/>
        <end position="23"/>
    </location>
</feature>
<accession>A0A7W8HZ69</accession>
<dbReference type="AlphaFoldDB" id="A0A7W8HZ69"/>
<gene>
    <name evidence="2" type="ORF">HNQ67_002029</name>
</gene>
<organism evidence="2 3">
    <name type="scientific">Brevundimonas basaltis</name>
    <dbReference type="NCBI Taxonomy" id="472166"/>
    <lineage>
        <taxon>Bacteria</taxon>
        <taxon>Pseudomonadati</taxon>
        <taxon>Pseudomonadota</taxon>
        <taxon>Alphaproteobacteria</taxon>
        <taxon>Caulobacterales</taxon>
        <taxon>Caulobacteraceae</taxon>
        <taxon>Brevundimonas</taxon>
    </lineage>
</organism>
<reference evidence="2 3" key="1">
    <citation type="submission" date="2020-08" db="EMBL/GenBank/DDBJ databases">
        <title>Genomic Encyclopedia of Type Strains, Phase IV (KMG-IV): sequencing the most valuable type-strain genomes for metagenomic binning, comparative biology and taxonomic classification.</title>
        <authorList>
            <person name="Goeker M."/>
        </authorList>
    </citation>
    <scope>NUCLEOTIDE SEQUENCE [LARGE SCALE GENOMIC DNA]</scope>
    <source>
        <strain evidence="2 3">DSM 25335</strain>
    </source>
</reference>
<evidence type="ECO:0000256" key="1">
    <source>
        <dbReference type="SAM" id="SignalP"/>
    </source>
</evidence>